<proteinExistence type="predicted"/>
<organism evidence="1">
    <name type="scientific">marine metagenome</name>
    <dbReference type="NCBI Taxonomy" id="408172"/>
    <lineage>
        <taxon>unclassified sequences</taxon>
        <taxon>metagenomes</taxon>
        <taxon>ecological metagenomes</taxon>
    </lineage>
</organism>
<dbReference type="EMBL" id="UINC01175678">
    <property type="protein sequence ID" value="SVD82426.1"/>
    <property type="molecule type" value="Genomic_DNA"/>
</dbReference>
<accession>A0A382YGK7</accession>
<reference evidence="1" key="1">
    <citation type="submission" date="2018-05" db="EMBL/GenBank/DDBJ databases">
        <authorList>
            <person name="Lanie J.A."/>
            <person name="Ng W.-L."/>
            <person name="Kazmierczak K.M."/>
            <person name="Andrzejewski T.M."/>
            <person name="Davidsen T.M."/>
            <person name="Wayne K.J."/>
            <person name="Tettelin H."/>
            <person name="Glass J.I."/>
            <person name="Rusch D."/>
            <person name="Podicherti R."/>
            <person name="Tsui H.-C.T."/>
            <person name="Winkler M.E."/>
        </authorList>
    </citation>
    <scope>NUCLEOTIDE SEQUENCE</scope>
</reference>
<name>A0A382YGK7_9ZZZZ</name>
<evidence type="ECO:0000313" key="1">
    <source>
        <dbReference type="EMBL" id="SVD82426.1"/>
    </source>
</evidence>
<protein>
    <submittedName>
        <fullName evidence="1">Uncharacterized protein</fullName>
    </submittedName>
</protein>
<feature type="non-terminal residue" evidence="1">
    <location>
        <position position="38"/>
    </location>
</feature>
<sequence length="38" mass="4317">MLLPTSEEEMSSVDVDHPLRISRDEIRAATVPYSDENL</sequence>
<dbReference type="AlphaFoldDB" id="A0A382YGK7"/>
<gene>
    <name evidence="1" type="ORF">METZ01_LOCUS435280</name>
</gene>